<dbReference type="PROSITE" id="PS00678">
    <property type="entry name" value="WD_REPEATS_1"/>
    <property type="match status" value="1"/>
</dbReference>
<dbReference type="Gene3D" id="2.130.10.10">
    <property type="entry name" value="YVTN repeat-like/Quinoprotein amine dehydrogenase"/>
    <property type="match status" value="2"/>
</dbReference>
<evidence type="ECO:0000256" key="1">
    <source>
        <dbReference type="ARBA" id="ARBA00022574"/>
    </source>
</evidence>
<dbReference type="RefSeq" id="WP_068850997.1">
    <property type="nucleotide sequence ID" value="NZ_LYDR01000151.1"/>
</dbReference>
<keyword evidence="2" id="KW-0677">Repeat</keyword>
<evidence type="ECO:0000256" key="3">
    <source>
        <dbReference type="PROSITE-ProRule" id="PRU00221"/>
    </source>
</evidence>
<reference evidence="5 6" key="1">
    <citation type="submission" date="2016-05" db="EMBL/GenBank/DDBJ databases">
        <title>Genomic and physiological characterization of Planctopirus sp. isolated from fresh water lake.</title>
        <authorList>
            <person name="Subhash Y."/>
            <person name="Ramana C."/>
        </authorList>
    </citation>
    <scope>NUCLEOTIDE SEQUENCE [LARGE SCALE GENOMIC DNA]</scope>
    <source>
        <strain evidence="5 6">JC280</strain>
    </source>
</reference>
<comment type="caution">
    <text evidence="5">The sequence shown here is derived from an EMBL/GenBank/DDBJ whole genome shotgun (WGS) entry which is preliminary data.</text>
</comment>
<dbReference type="InterPro" id="IPR036322">
    <property type="entry name" value="WD40_repeat_dom_sf"/>
</dbReference>
<keyword evidence="6" id="KW-1185">Reference proteome</keyword>
<feature type="repeat" description="WD" evidence="3">
    <location>
        <begin position="469"/>
        <end position="504"/>
    </location>
</feature>
<dbReference type="PANTHER" id="PTHR19848">
    <property type="entry name" value="WD40 REPEAT PROTEIN"/>
    <property type="match status" value="1"/>
</dbReference>
<dbReference type="PROSITE" id="PS50082">
    <property type="entry name" value="WD_REPEATS_2"/>
    <property type="match status" value="1"/>
</dbReference>
<evidence type="ECO:0000256" key="2">
    <source>
        <dbReference type="ARBA" id="ARBA00022737"/>
    </source>
</evidence>
<dbReference type="STRING" id="1841610.A6X21_10990"/>
<dbReference type="AlphaFoldDB" id="A0A1C3E680"/>
<dbReference type="Proteomes" id="UP000094828">
    <property type="component" value="Unassembled WGS sequence"/>
</dbReference>
<feature type="signal peptide" evidence="4">
    <location>
        <begin position="1"/>
        <end position="37"/>
    </location>
</feature>
<accession>A0A1C3E680</accession>
<dbReference type="SUPFAM" id="SSF50978">
    <property type="entry name" value="WD40 repeat-like"/>
    <property type="match status" value="1"/>
</dbReference>
<proteinExistence type="predicted"/>
<dbReference type="PANTHER" id="PTHR19848:SF8">
    <property type="entry name" value="F-BOX AND WD REPEAT DOMAIN CONTAINING 7"/>
    <property type="match status" value="1"/>
</dbReference>
<protein>
    <submittedName>
        <fullName evidence="5">Uncharacterized protein</fullName>
    </submittedName>
</protein>
<dbReference type="InterPro" id="IPR001680">
    <property type="entry name" value="WD40_rpt"/>
</dbReference>
<dbReference type="Pfam" id="PF00400">
    <property type="entry name" value="WD40"/>
    <property type="match status" value="1"/>
</dbReference>
<dbReference type="InterPro" id="IPR015943">
    <property type="entry name" value="WD40/YVTN_repeat-like_dom_sf"/>
</dbReference>
<evidence type="ECO:0000256" key="4">
    <source>
        <dbReference type="SAM" id="SignalP"/>
    </source>
</evidence>
<dbReference type="OrthoDB" id="230341at2"/>
<dbReference type="InterPro" id="IPR019775">
    <property type="entry name" value="WD40_repeat_CS"/>
</dbReference>
<gene>
    <name evidence="5" type="ORF">A6X21_10990</name>
</gene>
<organism evidence="5 6">
    <name type="scientific">Planctopirus hydrillae</name>
    <dbReference type="NCBI Taxonomy" id="1841610"/>
    <lineage>
        <taxon>Bacteria</taxon>
        <taxon>Pseudomonadati</taxon>
        <taxon>Planctomycetota</taxon>
        <taxon>Planctomycetia</taxon>
        <taxon>Planctomycetales</taxon>
        <taxon>Planctomycetaceae</taxon>
        <taxon>Planctopirus</taxon>
    </lineage>
</organism>
<evidence type="ECO:0000313" key="5">
    <source>
        <dbReference type="EMBL" id="ODA28766.1"/>
    </source>
</evidence>
<sequence length="519" mass="57970">MPTRTFQENMNERFLARWFYTLFVMVNVSFAPSASFAQDDPPNAADGIGEVRTLSEYDAWVESYCQKSLAGIRLVIITVGGEEAAKAAGEGPHGPSIIQSWDNVSIDGKCWGETKSRWGLQGAGGNTVSQNDLKRLDELLANLPADGSKLPPIGRRVMIQSMRNGNGMIRVYDIANPPLEVLEIFRLSHSGLRPRTLYFRPKHEIDAASYRGDGFFGLTPDRAQIVYSDGSKMQLWEPTTRETLGVLKLELSFARNITFKPDGSLAAFVGYGECVILETQKWKRLHYVQSLSWSLTPRFTLDGKHLLLCSDEKPPVIYETATWKPVARLTDLPEEAVRFCPAIKKRLAVIQSAKGTVSLWNLDKQASVAVLDEDCGGTEAVFSPDETLVATATRGLSTNKYHWRLRVWKTDTGELLHELRPFEQTRCESLSRPLWTPDGKYLLAHSMSNTISVGISVWSLKTGRHRGEFVGAGNSMYGMEMFPENGELIAGCGDGKIRFWDFSSAINDIEEFERPFDGH</sequence>
<evidence type="ECO:0000313" key="6">
    <source>
        <dbReference type="Proteomes" id="UP000094828"/>
    </source>
</evidence>
<keyword evidence="4" id="KW-0732">Signal</keyword>
<dbReference type="EMBL" id="LYDR01000151">
    <property type="protein sequence ID" value="ODA28766.1"/>
    <property type="molecule type" value="Genomic_DNA"/>
</dbReference>
<name>A0A1C3E680_9PLAN</name>
<keyword evidence="1 3" id="KW-0853">WD repeat</keyword>
<feature type="chain" id="PRO_5008672812" evidence="4">
    <location>
        <begin position="38"/>
        <end position="519"/>
    </location>
</feature>